<dbReference type="SUPFAM" id="SSF81698">
    <property type="entry name" value="FF domain"/>
    <property type="match status" value="2"/>
</dbReference>
<evidence type="ECO:0000259" key="3">
    <source>
        <dbReference type="PROSITE" id="PS50020"/>
    </source>
</evidence>
<dbReference type="EMBL" id="EAAA01002637">
    <property type="status" value="NOT_ANNOTATED_CDS"/>
    <property type="molecule type" value="Genomic_DNA"/>
</dbReference>
<reference evidence="5" key="4">
    <citation type="submission" date="2025-09" db="UniProtKB">
        <authorList>
            <consortium name="Ensembl"/>
        </authorList>
    </citation>
    <scope>IDENTIFICATION</scope>
</reference>
<dbReference type="SMART" id="SM00441">
    <property type="entry name" value="FF"/>
    <property type="match status" value="2"/>
</dbReference>
<dbReference type="SMART" id="SM00456">
    <property type="entry name" value="WW"/>
    <property type="match status" value="3"/>
</dbReference>
<dbReference type="InterPro" id="IPR001202">
    <property type="entry name" value="WW_dom"/>
</dbReference>
<reference evidence="5" key="2">
    <citation type="journal article" date="2008" name="Genome Biol.">
        <title>Improved genome assembly and evidence-based global gene model set for the chordate Ciona intestinalis: new insight into intron and operon populations.</title>
        <authorList>
            <person name="Satou Y."/>
            <person name="Mineta K."/>
            <person name="Ogasawara M."/>
            <person name="Sasakura Y."/>
            <person name="Shoguchi E."/>
            <person name="Ueno K."/>
            <person name="Yamada L."/>
            <person name="Matsumoto J."/>
            <person name="Wasserscheid J."/>
            <person name="Dewar K."/>
            <person name="Wiley G.B."/>
            <person name="Macmil S.L."/>
            <person name="Roe B.A."/>
            <person name="Zeller R.W."/>
            <person name="Hastings K.E."/>
            <person name="Lemaire P."/>
            <person name="Lindquist E."/>
            <person name="Endo T."/>
            <person name="Hotta K."/>
            <person name="Inaba K."/>
        </authorList>
    </citation>
    <scope>NUCLEOTIDE SEQUENCE [LARGE SCALE GENOMIC DNA]</scope>
    <source>
        <strain evidence="5">wild type</strain>
    </source>
</reference>
<feature type="domain" description="WW" evidence="3">
    <location>
        <begin position="324"/>
        <end position="351"/>
    </location>
</feature>
<dbReference type="Proteomes" id="UP000008144">
    <property type="component" value="Chromosome 8"/>
</dbReference>
<dbReference type="Gene3D" id="1.10.10.440">
    <property type="entry name" value="FF domain"/>
    <property type="match status" value="2"/>
</dbReference>
<feature type="domain" description="FF" evidence="4">
    <location>
        <begin position="497"/>
        <end position="552"/>
    </location>
</feature>
<dbReference type="InterPro" id="IPR002713">
    <property type="entry name" value="FF_domain"/>
</dbReference>
<evidence type="ECO:0008006" key="7">
    <source>
        <dbReference type="Google" id="ProtNLM"/>
    </source>
</evidence>
<organism evidence="5 6">
    <name type="scientific">Ciona intestinalis</name>
    <name type="common">Transparent sea squirt</name>
    <name type="synonym">Ascidia intestinalis</name>
    <dbReference type="NCBI Taxonomy" id="7719"/>
    <lineage>
        <taxon>Eukaryota</taxon>
        <taxon>Metazoa</taxon>
        <taxon>Chordata</taxon>
        <taxon>Tunicata</taxon>
        <taxon>Ascidiacea</taxon>
        <taxon>Phlebobranchia</taxon>
        <taxon>Cionidae</taxon>
        <taxon>Ciona</taxon>
    </lineage>
</organism>
<dbReference type="PANTHER" id="PTHR15377:SF3">
    <property type="entry name" value="WW DOMAIN-CONTAINING PROTEIN"/>
    <property type="match status" value="1"/>
</dbReference>
<dbReference type="PROSITE" id="PS50020">
    <property type="entry name" value="WW_DOMAIN_2"/>
    <property type="match status" value="3"/>
</dbReference>
<keyword evidence="1" id="KW-0677">Repeat</keyword>
<dbReference type="CDD" id="cd00201">
    <property type="entry name" value="WW"/>
    <property type="match status" value="3"/>
</dbReference>
<dbReference type="FunFam" id="2.20.70.10:FF:000148">
    <property type="entry name" value="AFR317Cp"/>
    <property type="match status" value="1"/>
</dbReference>
<name>F6UIP2_CIOIN</name>
<dbReference type="Ensembl" id="ENSCINT00000008545.3">
    <property type="protein sequence ID" value="ENSCINP00000008545.3"/>
    <property type="gene ID" value="ENSCING00000013286.2"/>
</dbReference>
<feature type="compositionally biased region" description="Polar residues" evidence="2">
    <location>
        <begin position="457"/>
        <end position="470"/>
    </location>
</feature>
<dbReference type="PROSITE" id="PS51676">
    <property type="entry name" value="FF"/>
    <property type="match status" value="1"/>
</dbReference>
<dbReference type="InterPro" id="IPR057565">
    <property type="entry name" value="WW_TCRG1_3rd"/>
</dbReference>
<dbReference type="Pfam" id="PF01846">
    <property type="entry name" value="FF"/>
    <property type="match status" value="2"/>
</dbReference>
<reference evidence="5" key="3">
    <citation type="submission" date="2025-08" db="UniProtKB">
        <authorList>
            <consortium name="Ensembl"/>
        </authorList>
    </citation>
    <scope>IDENTIFICATION</scope>
</reference>
<dbReference type="Pfam" id="PF00397">
    <property type="entry name" value="WW"/>
    <property type="match status" value="2"/>
</dbReference>
<dbReference type="STRING" id="7719.ENSCINP00000008545"/>
<feature type="domain" description="WW" evidence="3">
    <location>
        <begin position="402"/>
        <end position="431"/>
    </location>
</feature>
<dbReference type="Gene3D" id="2.20.70.10">
    <property type="match status" value="3"/>
</dbReference>
<proteinExistence type="predicted"/>
<keyword evidence="6" id="KW-1185">Reference proteome</keyword>
<feature type="compositionally biased region" description="Polar residues" evidence="2">
    <location>
        <begin position="186"/>
        <end position="199"/>
    </location>
</feature>
<reference evidence="6" key="1">
    <citation type="journal article" date="2002" name="Science">
        <title>The draft genome of Ciona intestinalis: insights into chordate and vertebrate origins.</title>
        <authorList>
            <person name="Dehal P."/>
            <person name="Satou Y."/>
            <person name="Campbell R.K."/>
            <person name="Chapman J."/>
            <person name="Degnan B."/>
            <person name="De Tomaso A."/>
            <person name="Davidson B."/>
            <person name="Di Gregorio A."/>
            <person name="Gelpke M."/>
            <person name="Goodstein D.M."/>
            <person name="Harafuji N."/>
            <person name="Hastings K.E."/>
            <person name="Ho I."/>
            <person name="Hotta K."/>
            <person name="Huang W."/>
            <person name="Kawashima T."/>
            <person name="Lemaire P."/>
            <person name="Martinez D."/>
            <person name="Meinertzhagen I.A."/>
            <person name="Necula S."/>
            <person name="Nonaka M."/>
            <person name="Putnam N."/>
            <person name="Rash S."/>
            <person name="Saiga H."/>
            <person name="Satake M."/>
            <person name="Terry A."/>
            <person name="Yamada L."/>
            <person name="Wang H.G."/>
            <person name="Awazu S."/>
            <person name="Azumi K."/>
            <person name="Boore J."/>
            <person name="Branno M."/>
            <person name="Chin-Bow S."/>
            <person name="DeSantis R."/>
            <person name="Doyle S."/>
            <person name="Francino P."/>
            <person name="Keys D.N."/>
            <person name="Haga S."/>
            <person name="Hayashi H."/>
            <person name="Hino K."/>
            <person name="Imai K.S."/>
            <person name="Inaba K."/>
            <person name="Kano S."/>
            <person name="Kobayashi K."/>
            <person name="Kobayashi M."/>
            <person name="Lee B.I."/>
            <person name="Makabe K.W."/>
            <person name="Manohar C."/>
            <person name="Matassi G."/>
            <person name="Medina M."/>
            <person name="Mochizuki Y."/>
            <person name="Mount S."/>
            <person name="Morishita T."/>
            <person name="Miura S."/>
            <person name="Nakayama A."/>
            <person name="Nishizaka S."/>
            <person name="Nomoto H."/>
            <person name="Ohta F."/>
            <person name="Oishi K."/>
            <person name="Rigoutsos I."/>
            <person name="Sano M."/>
            <person name="Sasaki A."/>
            <person name="Sasakura Y."/>
            <person name="Shoguchi E."/>
            <person name="Shin-i T."/>
            <person name="Spagnuolo A."/>
            <person name="Stainier D."/>
            <person name="Suzuki M.M."/>
            <person name="Tassy O."/>
            <person name="Takatori N."/>
            <person name="Tokuoka M."/>
            <person name="Yagi K."/>
            <person name="Yoshizaki F."/>
            <person name="Wada S."/>
            <person name="Zhang C."/>
            <person name="Hyatt P.D."/>
            <person name="Larimer F."/>
            <person name="Detter C."/>
            <person name="Doggett N."/>
            <person name="Glavina T."/>
            <person name="Hawkins T."/>
            <person name="Richardson P."/>
            <person name="Lucas S."/>
            <person name="Kohara Y."/>
            <person name="Levine M."/>
            <person name="Satoh N."/>
            <person name="Rokhsar D.S."/>
        </authorList>
    </citation>
    <scope>NUCLEOTIDE SEQUENCE [LARGE SCALE GENOMIC DNA]</scope>
</reference>
<evidence type="ECO:0000256" key="2">
    <source>
        <dbReference type="SAM" id="MobiDB-lite"/>
    </source>
</evidence>
<feature type="compositionally biased region" description="Gly residues" evidence="2">
    <location>
        <begin position="32"/>
        <end position="46"/>
    </location>
</feature>
<feature type="compositionally biased region" description="Basic and acidic residues" evidence="2">
    <location>
        <begin position="215"/>
        <end position="226"/>
    </location>
</feature>
<feature type="region of interest" description="Disordered" evidence="2">
    <location>
        <begin position="447"/>
        <end position="494"/>
    </location>
</feature>
<dbReference type="PANTHER" id="PTHR15377">
    <property type="entry name" value="TRANSCRIPTION ELONGATION REGULATOR 1"/>
    <property type="match status" value="1"/>
</dbReference>
<accession>F6UIP2</accession>
<evidence type="ECO:0000256" key="1">
    <source>
        <dbReference type="ARBA" id="ARBA00022737"/>
    </source>
</evidence>
<dbReference type="InParanoid" id="F6UIP2"/>
<protein>
    <recommendedName>
        <fullName evidence="7">Transcription elongation regulator 1</fullName>
    </recommendedName>
</protein>
<feature type="region of interest" description="Disordered" evidence="2">
    <location>
        <begin position="173"/>
        <end position="235"/>
    </location>
</feature>
<dbReference type="FunFam" id="1.10.10.440:FF:000001">
    <property type="entry name" value="Transcription elongation regulator 1 like"/>
    <property type="match status" value="1"/>
</dbReference>
<dbReference type="InterPro" id="IPR036020">
    <property type="entry name" value="WW_dom_sf"/>
</dbReference>
<dbReference type="FunFam" id="2.20.70.10:FF:000191">
    <property type="entry name" value="Predicted protein"/>
    <property type="match status" value="1"/>
</dbReference>
<dbReference type="InterPro" id="IPR045148">
    <property type="entry name" value="TCRG1-like"/>
</dbReference>
<dbReference type="OMA" id="QNTKIHN"/>
<feature type="compositionally biased region" description="Basic and acidic residues" evidence="2">
    <location>
        <begin position="476"/>
        <end position="494"/>
    </location>
</feature>
<evidence type="ECO:0000313" key="6">
    <source>
        <dbReference type="Proteomes" id="UP000008144"/>
    </source>
</evidence>
<dbReference type="InterPro" id="IPR036517">
    <property type="entry name" value="FF_domain_sf"/>
</dbReference>
<sequence>MNNMRGPSNFGPPPNGGPMFGGGFRGPPPGPGGFMGPDNGPGGQPGPRGMRGPPPFGGQFDNFRPPLNQGQGMMGPDMNMHGNHPPMGPGGFGPPGNMQGPMGPGGPMQDHMVPPPPQNAPNIDPNKEIWVETLSDEGKIYYYNAKTRQSVWKKPSDENVQIIKQNEVQSLANPNFSAFPAKNERTQGNNKQGKSYNEQINDENQTESSNQADNKMNEEKDGNNDESKEENEDGEVVNEQMMQNPPFVGGGGEIINGAPIRMMVSGSGPMPGMPMQRGVVPLMMPMRPMVPGMMPRMGLPPNIMPHPMMTGPPGIIPLGGVVEWREHTAPDGRVYFYNMRTMETRWERPKELEMNNEMNDGNIEEKMVTSKDNFEVKKSELTDEQKAKQQQRPVATKPVPGTPWCVVWTGDEKVFFFNPTTKLSLWEKPSDLIGRLDVDRILADPPHKRKLEEETSDPVTLSQEANSDQPQLKKKKTDEEKKMTEAEKLAEEERAAQPLEVRTEQFRQMLQERQVSAFSTWEKELHKIVFDPRHTLLNAKERKTVFDEYVKIRAEEERKEKKAWLLKARENFKELVHEVNPNSKMSFSEFAAKNSKDPRFRGIDKMRERESLFNECAQSAKKKKEQESRSKADKLLARRGLRYRITVVSVLWK</sequence>
<dbReference type="PROSITE" id="PS01159">
    <property type="entry name" value="WW_DOMAIN_1"/>
    <property type="match status" value="1"/>
</dbReference>
<evidence type="ECO:0000313" key="5">
    <source>
        <dbReference type="Ensembl" id="ENSCINP00000008545.3"/>
    </source>
</evidence>
<dbReference type="SUPFAM" id="SSF51045">
    <property type="entry name" value="WW domain"/>
    <property type="match status" value="3"/>
</dbReference>
<dbReference type="FunCoup" id="F6UIP2">
    <property type="interactions" value="964"/>
</dbReference>
<dbReference type="GO" id="GO:0070063">
    <property type="term" value="F:RNA polymerase binding"/>
    <property type="evidence" value="ECO:0007669"/>
    <property type="project" value="InterPro"/>
</dbReference>
<evidence type="ECO:0000259" key="4">
    <source>
        <dbReference type="PROSITE" id="PS51676"/>
    </source>
</evidence>
<dbReference type="GeneTree" id="ENSGT00940000166744"/>
<dbReference type="FunFam" id="2.20.70.10:FF:000049">
    <property type="entry name" value="Transcription elongation regulator 1-like"/>
    <property type="match status" value="1"/>
</dbReference>
<dbReference type="HOGENOM" id="CLU_008684_1_0_1"/>
<dbReference type="AlphaFoldDB" id="F6UIP2"/>
<feature type="region of interest" description="Disordered" evidence="2">
    <location>
        <begin position="1"/>
        <end position="101"/>
    </location>
</feature>
<feature type="region of interest" description="Disordered" evidence="2">
    <location>
        <begin position="380"/>
        <end position="400"/>
    </location>
</feature>
<feature type="domain" description="WW" evidence="3">
    <location>
        <begin position="124"/>
        <end position="157"/>
    </location>
</feature>
<dbReference type="Pfam" id="PF23517">
    <property type="entry name" value="WW_TCERG1"/>
    <property type="match status" value="1"/>
</dbReference>